<feature type="compositionally biased region" description="Low complexity" evidence="1">
    <location>
        <begin position="33"/>
        <end position="42"/>
    </location>
</feature>
<name>A0A6J4N306_9ACTN</name>
<evidence type="ECO:0000256" key="1">
    <source>
        <dbReference type="SAM" id="MobiDB-lite"/>
    </source>
</evidence>
<sequence length="42" mass="5115">RARTRAARHWSLSRWTRPSRVRRWPRSRRRSTPSRCVPPTSS</sequence>
<feature type="region of interest" description="Disordered" evidence="1">
    <location>
        <begin position="21"/>
        <end position="42"/>
    </location>
</feature>
<feature type="non-terminal residue" evidence="2">
    <location>
        <position position="1"/>
    </location>
</feature>
<feature type="compositionally biased region" description="Basic residues" evidence="1">
    <location>
        <begin position="21"/>
        <end position="32"/>
    </location>
</feature>
<evidence type="ECO:0000313" key="2">
    <source>
        <dbReference type="EMBL" id="CAA9373565.1"/>
    </source>
</evidence>
<reference evidence="2" key="1">
    <citation type="submission" date="2020-02" db="EMBL/GenBank/DDBJ databases">
        <authorList>
            <person name="Meier V. D."/>
        </authorList>
    </citation>
    <scope>NUCLEOTIDE SEQUENCE</scope>
    <source>
        <strain evidence="2">AVDCRST_MAG60</strain>
    </source>
</reference>
<dbReference type="EMBL" id="CADCUN010000029">
    <property type="protein sequence ID" value="CAA9373565.1"/>
    <property type="molecule type" value="Genomic_DNA"/>
</dbReference>
<dbReference type="AlphaFoldDB" id="A0A6J4N306"/>
<proteinExistence type="predicted"/>
<accession>A0A6J4N306</accession>
<gene>
    <name evidence="2" type="ORF">AVDCRST_MAG60-285</name>
</gene>
<feature type="non-terminal residue" evidence="2">
    <location>
        <position position="42"/>
    </location>
</feature>
<protein>
    <submittedName>
        <fullName evidence="2">Uncharacterized protein</fullName>
    </submittedName>
</protein>
<organism evidence="2">
    <name type="scientific">uncultured Nocardioides sp</name>
    <dbReference type="NCBI Taxonomy" id="198441"/>
    <lineage>
        <taxon>Bacteria</taxon>
        <taxon>Bacillati</taxon>
        <taxon>Actinomycetota</taxon>
        <taxon>Actinomycetes</taxon>
        <taxon>Propionibacteriales</taxon>
        <taxon>Nocardioidaceae</taxon>
        <taxon>Nocardioides</taxon>
        <taxon>environmental samples</taxon>
    </lineage>
</organism>